<dbReference type="Proteomes" id="UP000197277">
    <property type="component" value="Unassembled WGS sequence"/>
</dbReference>
<evidence type="ECO:0000313" key="5">
    <source>
        <dbReference type="Proteomes" id="UP000197277"/>
    </source>
</evidence>
<dbReference type="InterPro" id="IPR008354">
    <property type="entry name" value="Glc-Fru_OxRdtase_bac"/>
</dbReference>
<keyword evidence="1" id="KW-0560">Oxidoreductase</keyword>
<organism evidence="4 5">
    <name type="scientific">Hymenobacter amundsenii</name>
    <dbReference type="NCBI Taxonomy" id="2006685"/>
    <lineage>
        <taxon>Bacteria</taxon>
        <taxon>Pseudomonadati</taxon>
        <taxon>Bacteroidota</taxon>
        <taxon>Cytophagia</taxon>
        <taxon>Cytophagales</taxon>
        <taxon>Hymenobacteraceae</taxon>
        <taxon>Hymenobacter</taxon>
    </lineage>
</organism>
<dbReference type="GO" id="GO:0016491">
    <property type="term" value="F:oxidoreductase activity"/>
    <property type="evidence" value="ECO:0007669"/>
    <property type="project" value="UniProtKB-KW"/>
</dbReference>
<keyword evidence="5" id="KW-1185">Reference proteome</keyword>
<dbReference type="InterPro" id="IPR055170">
    <property type="entry name" value="GFO_IDH_MocA-like_dom"/>
</dbReference>
<evidence type="ECO:0000313" key="4">
    <source>
        <dbReference type="EMBL" id="OWP61952.1"/>
    </source>
</evidence>
<gene>
    <name evidence="4" type="ORF">CDA63_16765</name>
</gene>
<dbReference type="SUPFAM" id="SSF55347">
    <property type="entry name" value="Glyceraldehyde-3-phosphate dehydrogenase-like, C-terminal domain"/>
    <property type="match status" value="1"/>
</dbReference>
<dbReference type="Pfam" id="PF22725">
    <property type="entry name" value="GFO_IDH_MocA_C3"/>
    <property type="match status" value="1"/>
</dbReference>
<feature type="domain" description="Gfo/Idh/MocA-like oxidoreductase N-terminal" evidence="2">
    <location>
        <begin position="45"/>
        <end position="168"/>
    </location>
</feature>
<accession>A0A246FHE5</accession>
<dbReference type="SUPFAM" id="SSF51735">
    <property type="entry name" value="NAD(P)-binding Rossmann-fold domains"/>
    <property type="match status" value="1"/>
</dbReference>
<dbReference type="InterPro" id="IPR036291">
    <property type="entry name" value="NAD(P)-bd_dom_sf"/>
</dbReference>
<dbReference type="EMBL" id="NIRR01000037">
    <property type="protein sequence ID" value="OWP61952.1"/>
    <property type="molecule type" value="Genomic_DNA"/>
</dbReference>
<proteinExistence type="predicted"/>
<comment type="caution">
    <text evidence="4">The sequence shown here is derived from an EMBL/GenBank/DDBJ whole genome shotgun (WGS) entry which is preliminary data.</text>
</comment>
<evidence type="ECO:0000256" key="1">
    <source>
        <dbReference type="ARBA" id="ARBA00023002"/>
    </source>
</evidence>
<sequence>MKMTSRRSFVKNLSLGLGSATVLPALTSFQLSPTRKNPAYSGKKLNVALCGLGRYANILAKGLAESEYCTLAGIITGTPEKAAAWKAKYNIPDKNIYNYENFDKIARNKDIDLVYVVLPNGLHKEYTLRAAKAGKHVIVEKPMAFTVADCQEMIDACRKAGVQLAVGYRLHYEPHHLEIKRLGQEKVFGPVRLIEASLGYNLAGTPPDDWHLKKALAGGGPLMNLGVYCIQSNRYVLGEEPTAVTAQFGPVTMPELFTEVEENISWQLQFPSGAIGTSTTTSNCNIDRFYAAADHGFFELSPGLSYGPFKGRTSEKAFNFPVINQQAAQLDGIGQLILQGQALPSHISGEEGLKDIRVVEGIYEAARTGKRVALS</sequence>
<dbReference type="Gene3D" id="3.40.50.720">
    <property type="entry name" value="NAD(P)-binding Rossmann-like Domain"/>
    <property type="match status" value="1"/>
</dbReference>
<protein>
    <submittedName>
        <fullName evidence="4">Glucose-fructose oxidoreductase</fullName>
    </submittedName>
</protein>
<reference evidence="4 5" key="1">
    <citation type="submission" date="2017-06" db="EMBL/GenBank/DDBJ databases">
        <title>Hymenobacter amundsenii sp. nov. isolated from regoliths in Antarctica.</title>
        <authorList>
            <person name="Sedlacek I."/>
            <person name="Kralova S."/>
            <person name="Pantucek R."/>
            <person name="Svec P."/>
            <person name="Holochova P."/>
            <person name="Stankova E."/>
            <person name="Vrbovska V."/>
            <person name="Busse H.-J."/>
        </authorList>
    </citation>
    <scope>NUCLEOTIDE SEQUENCE [LARGE SCALE GENOMIC DNA]</scope>
    <source>
        <strain evidence="4 5">CCM 8682</strain>
    </source>
</reference>
<dbReference type="OrthoDB" id="9795543at2"/>
<dbReference type="PRINTS" id="PR01775">
    <property type="entry name" value="GLFROXRDTASE"/>
</dbReference>
<dbReference type="InterPro" id="IPR050463">
    <property type="entry name" value="Gfo/Idh/MocA_oxidrdct_glycsds"/>
</dbReference>
<evidence type="ECO:0000259" key="2">
    <source>
        <dbReference type="Pfam" id="PF01408"/>
    </source>
</evidence>
<dbReference type="InterPro" id="IPR000683">
    <property type="entry name" value="Gfo/Idh/MocA-like_OxRdtase_N"/>
</dbReference>
<dbReference type="Pfam" id="PF01408">
    <property type="entry name" value="GFO_IDH_MocA"/>
    <property type="match status" value="1"/>
</dbReference>
<dbReference type="AlphaFoldDB" id="A0A246FHE5"/>
<feature type="domain" description="GFO/IDH/MocA-like oxidoreductase" evidence="3">
    <location>
        <begin position="177"/>
        <end position="286"/>
    </location>
</feature>
<dbReference type="PANTHER" id="PTHR43818">
    <property type="entry name" value="BCDNA.GH03377"/>
    <property type="match status" value="1"/>
</dbReference>
<dbReference type="GO" id="GO:0000166">
    <property type="term" value="F:nucleotide binding"/>
    <property type="evidence" value="ECO:0007669"/>
    <property type="project" value="InterPro"/>
</dbReference>
<dbReference type="Gene3D" id="3.30.360.10">
    <property type="entry name" value="Dihydrodipicolinate Reductase, domain 2"/>
    <property type="match status" value="1"/>
</dbReference>
<name>A0A246FHE5_9BACT</name>
<dbReference type="PANTHER" id="PTHR43818:SF11">
    <property type="entry name" value="BCDNA.GH03377"/>
    <property type="match status" value="1"/>
</dbReference>
<evidence type="ECO:0000259" key="3">
    <source>
        <dbReference type="Pfam" id="PF22725"/>
    </source>
</evidence>